<dbReference type="InterPro" id="IPR022698">
    <property type="entry name" value="OrsD"/>
</dbReference>
<dbReference type="eggNOG" id="ENOG502SKNG">
    <property type="taxonomic scope" value="Eukaryota"/>
</dbReference>
<dbReference type="HOGENOM" id="CLU_024934_8_0_1"/>
<sequence length="497" mass="55684">MNAPFGAGDFLLHYNTQYKLLICVECKYAIQNHAVDSHLLRHKIYRGERQQLLSAISELELPEPDDVQFPSEPCEPVDGLPVIAGYKCTATGCGSLYASVKRMRRHWSEYHGVTDMPESYTCAVNMQTFFRGTKIRYFEVLKTSLLVSNGRNSQQQQSLDSVTIPRLYAQPVESSSTPGLDLDLEKLRYFHHFITTTSLTLPTGNPNATKFWQTDVISHALNLRWMMFGLLSITASHLAVISEDRDVKRIHLERSVQFCQAFLAGWNEMKNVCLGEPDASNVIAIGARMACIQRLCTWMSDSSTLELISIQSFVTTLRGCANQDFILVSTIGDDTLRDIARQSITHLASPNASIRTDIAKCVLLEHFSNLPYHMAGKLGRPNGSIDFMAVMSAIGALIDCCHQVYEANDVETAWVGMEEWLKKVSGRFTELLVTEKSPAALILFAQWLLLVATAERFCWFSRGLAMKMLRLVVGELEEDGTFQGFLAELMGWALVAV</sequence>
<gene>
    <name evidence="2" type="ORF">GQ26_0061630</name>
</gene>
<dbReference type="PANTHER" id="PTHR47657">
    <property type="entry name" value="STEROL REGULATORY ELEMENT-BINDING PROTEIN ECM22"/>
    <property type="match status" value="1"/>
</dbReference>
<evidence type="ECO:0000259" key="1">
    <source>
        <dbReference type="PROSITE" id="PS00028"/>
    </source>
</evidence>
<name>A0A093VFD4_TALMA</name>
<dbReference type="PANTHER" id="PTHR47657:SF3">
    <property type="entry name" value="ORSELLINIC ACID_F9775 BIOSYNTHESIS CLUSTER PROTEIN D-RELATED"/>
    <property type="match status" value="1"/>
</dbReference>
<reference evidence="2" key="2">
    <citation type="journal article" date="2014" name="PLoS Genet.">
        <title>Signature gene expression reveals novel clues to the molecular mechanisms of dimorphic transition in Penicillium marneffei.</title>
        <authorList>
            <person name="Yang E."/>
            <person name="Wang G."/>
            <person name="Cai J."/>
            <person name="Woo P.C."/>
            <person name="Lau S.K."/>
            <person name="Yuen K.-Y."/>
            <person name="Chow W.-N."/>
            <person name="Lin X."/>
        </authorList>
    </citation>
    <scope>NUCLEOTIDE SEQUENCE</scope>
    <source>
        <strain evidence="2">PM1</strain>
    </source>
</reference>
<dbReference type="InterPro" id="IPR013087">
    <property type="entry name" value="Znf_C2H2_type"/>
</dbReference>
<dbReference type="InterPro" id="IPR052400">
    <property type="entry name" value="Zn2-C6_fungal_TF"/>
</dbReference>
<proteinExistence type="predicted"/>
<accession>A0A093VFD4</accession>
<reference key="1">
    <citation type="journal article" date="2014" name="PLoS Genet.">
        <title>Signature Gene Expression Reveals Novel Clues to the Molecular Mechanisms of Dimorphic Transition in Penicillium marneffei.</title>
        <authorList>
            <person name="Yang E."/>
            <person name="Wang G."/>
            <person name="Cai J."/>
            <person name="Woo P.C."/>
            <person name="Lau S.K."/>
            <person name="Yuen K.-Y."/>
            <person name="Chow W.-N."/>
            <person name="Lin X."/>
        </authorList>
    </citation>
    <scope>NUCLEOTIDE SEQUENCE [LARGE SCALE GENOMIC DNA]</scope>
    <source>
        <strain>PM1</strain>
    </source>
</reference>
<dbReference type="GO" id="GO:0000981">
    <property type="term" value="F:DNA-binding transcription factor activity, RNA polymerase II-specific"/>
    <property type="evidence" value="ECO:0007669"/>
    <property type="project" value="TreeGrafter"/>
</dbReference>
<dbReference type="AlphaFoldDB" id="A0A093VFD4"/>
<evidence type="ECO:0000313" key="2">
    <source>
        <dbReference type="EMBL" id="KFX50875.1"/>
    </source>
</evidence>
<dbReference type="Pfam" id="PF12013">
    <property type="entry name" value="OrsD"/>
    <property type="match status" value="1"/>
</dbReference>
<dbReference type="EMBL" id="JPOX01000006">
    <property type="protein sequence ID" value="KFX50875.1"/>
    <property type="molecule type" value="Genomic_DNA"/>
</dbReference>
<organism evidence="2">
    <name type="scientific">Talaromyces marneffei PM1</name>
    <dbReference type="NCBI Taxonomy" id="1077442"/>
    <lineage>
        <taxon>Eukaryota</taxon>
        <taxon>Fungi</taxon>
        <taxon>Dikarya</taxon>
        <taxon>Ascomycota</taxon>
        <taxon>Pezizomycotina</taxon>
        <taxon>Eurotiomycetes</taxon>
        <taxon>Eurotiomycetidae</taxon>
        <taxon>Eurotiales</taxon>
        <taxon>Trichocomaceae</taxon>
        <taxon>Talaromyces</taxon>
        <taxon>Talaromyces sect. Talaromyces</taxon>
    </lineage>
</organism>
<protein>
    <recommendedName>
        <fullName evidence="1">C2H2-type domain-containing protein</fullName>
    </recommendedName>
</protein>
<dbReference type="PROSITE" id="PS00028">
    <property type="entry name" value="ZINC_FINGER_C2H2_1"/>
    <property type="match status" value="1"/>
</dbReference>
<feature type="domain" description="C2H2-type" evidence="1">
    <location>
        <begin position="88"/>
        <end position="111"/>
    </location>
</feature>
<comment type="caution">
    <text evidence="2">The sequence shown here is derived from an EMBL/GenBank/DDBJ whole genome shotgun (WGS) entry which is preliminary data.</text>
</comment>